<feature type="region of interest" description="Disordered" evidence="1">
    <location>
        <begin position="182"/>
        <end position="252"/>
    </location>
</feature>
<keyword evidence="2" id="KW-0472">Membrane</keyword>
<dbReference type="EMBL" id="BAABHO010000029">
    <property type="protein sequence ID" value="GAA4796529.1"/>
    <property type="molecule type" value="Genomic_DNA"/>
</dbReference>
<evidence type="ECO:0000256" key="2">
    <source>
        <dbReference type="SAM" id="Phobius"/>
    </source>
</evidence>
<proteinExistence type="predicted"/>
<name>A0ABP9BMY0_9PSEU</name>
<comment type="caution">
    <text evidence="3">The sequence shown here is derived from an EMBL/GenBank/DDBJ whole genome shotgun (WGS) entry which is preliminary data.</text>
</comment>
<feature type="compositionally biased region" description="Low complexity" evidence="1">
    <location>
        <begin position="218"/>
        <end position="233"/>
    </location>
</feature>
<dbReference type="RefSeq" id="WP_345417914.1">
    <property type="nucleotide sequence ID" value="NZ_BAABHO010000029.1"/>
</dbReference>
<keyword evidence="4" id="KW-1185">Reference proteome</keyword>
<gene>
    <name evidence="3" type="ORF">GCM10023200_35780</name>
</gene>
<sequence>MAYAVPSAAQDVARRSMLRTAVLVIVTVLCTAGFLVLLEAAVSEPGSTPVVPTAPVALPDLPYGGQLELPDPDDSLEPGALMGLGLLVLGLANGLVFAASAALDSVVSPSAAETRRRLRERTGAGAVPGGRREVRRTVRAPAAAPAASTTLAVDHGFAHRSVPVRRALGTIYAVPTEIPLPVQRRPEPAPARRPAPEPAPVPVPRRPSPVPRDGGDGTATATRRGTGPWGWRPTRPDPVPWRNPVPALAGVG</sequence>
<accession>A0ABP9BMY0</accession>
<evidence type="ECO:0000313" key="3">
    <source>
        <dbReference type="EMBL" id="GAA4796529.1"/>
    </source>
</evidence>
<feature type="compositionally biased region" description="Pro residues" evidence="1">
    <location>
        <begin position="188"/>
        <end position="210"/>
    </location>
</feature>
<keyword evidence="2" id="KW-1133">Transmembrane helix</keyword>
<reference evidence="4" key="1">
    <citation type="journal article" date="2019" name="Int. J. Syst. Evol. Microbiol.">
        <title>The Global Catalogue of Microorganisms (GCM) 10K type strain sequencing project: providing services to taxonomists for standard genome sequencing and annotation.</title>
        <authorList>
            <consortium name="The Broad Institute Genomics Platform"/>
            <consortium name="The Broad Institute Genome Sequencing Center for Infectious Disease"/>
            <person name="Wu L."/>
            <person name="Ma J."/>
        </authorList>
    </citation>
    <scope>NUCLEOTIDE SEQUENCE [LARGE SCALE GENOMIC DNA]</scope>
    <source>
        <strain evidence="4">JCM 17979</strain>
    </source>
</reference>
<feature type="transmembrane region" description="Helical" evidence="2">
    <location>
        <begin position="21"/>
        <end position="42"/>
    </location>
</feature>
<evidence type="ECO:0000256" key="1">
    <source>
        <dbReference type="SAM" id="MobiDB-lite"/>
    </source>
</evidence>
<evidence type="ECO:0000313" key="4">
    <source>
        <dbReference type="Proteomes" id="UP001500928"/>
    </source>
</evidence>
<organism evidence="3 4">
    <name type="scientific">Actinomycetospora chlora</name>
    <dbReference type="NCBI Taxonomy" id="663608"/>
    <lineage>
        <taxon>Bacteria</taxon>
        <taxon>Bacillati</taxon>
        <taxon>Actinomycetota</taxon>
        <taxon>Actinomycetes</taxon>
        <taxon>Pseudonocardiales</taxon>
        <taxon>Pseudonocardiaceae</taxon>
        <taxon>Actinomycetospora</taxon>
    </lineage>
</organism>
<protein>
    <submittedName>
        <fullName evidence="3">Uncharacterized protein</fullName>
    </submittedName>
</protein>
<feature type="transmembrane region" description="Helical" evidence="2">
    <location>
        <begin position="80"/>
        <end position="107"/>
    </location>
</feature>
<dbReference type="Proteomes" id="UP001500928">
    <property type="component" value="Unassembled WGS sequence"/>
</dbReference>
<keyword evidence="2" id="KW-0812">Transmembrane</keyword>